<protein>
    <submittedName>
        <fullName evidence="1">Uncharacterized protein</fullName>
    </submittedName>
</protein>
<dbReference type="Proteomes" id="UP000054217">
    <property type="component" value="Unassembled WGS sequence"/>
</dbReference>
<dbReference type="HOGENOM" id="CLU_2455602_0_0_1"/>
<dbReference type="EMBL" id="KN832046">
    <property type="protein sequence ID" value="KIN96436.1"/>
    <property type="molecule type" value="Genomic_DNA"/>
</dbReference>
<organism evidence="1 2">
    <name type="scientific">Pisolithus tinctorius Marx 270</name>
    <dbReference type="NCBI Taxonomy" id="870435"/>
    <lineage>
        <taxon>Eukaryota</taxon>
        <taxon>Fungi</taxon>
        <taxon>Dikarya</taxon>
        <taxon>Basidiomycota</taxon>
        <taxon>Agaricomycotina</taxon>
        <taxon>Agaricomycetes</taxon>
        <taxon>Agaricomycetidae</taxon>
        <taxon>Boletales</taxon>
        <taxon>Sclerodermatineae</taxon>
        <taxon>Pisolithaceae</taxon>
        <taxon>Pisolithus</taxon>
    </lineage>
</organism>
<keyword evidence="2" id="KW-1185">Reference proteome</keyword>
<sequence length="89" mass="10161">MTSSCIAKYLVEFNCWASQVKDYGKGALHHHFYLGLPDHIKDEVSRVSKPTTLHALCKLAQTVDARYWECRSEVSHSALRTMPKHADED</sequence>
<proteinExistence type="predicted"/>
<evidence type="ECO:0000313" key="2">
    <source>
        <dbReference type="Proteomes" id="UP000054217"/>
    </source>
</evidence>
<name>A0A0C3JFP7_PISTI</name>
<evidence type="ECO:0000313" key="1">
    <source>
        <dbReference type="EMBL" id="KIN96436.1"/>
    </source>
</evidence>
<accession>A0A0C3JFP7</accession>
<gene>
    <name evidence="1" type="ORF">M404DRAFT_33232</name>
</gene>
<reference evidence="1 2" key="1">
    <citation type="submission" date="2014-04" db="EMBL/GenBank/DDBJ databases">
        <authorList>
            <consortium name="DOE Joint Genome Institute"/>
            <person name="Kuo A."/>
            <person name="Kohler A."/>
            <person name="Costa M.D."/>
            <person name="Nagy L.G."/>
            <person name="Floudas D."/>
            <person name="Copeland A."/>
            <person name="Barry K.W."/>
            <person name="Cichocki N."/>
            <person name="Veneault-Fourrey C."/>
            <person name="LaButti K."/>
            <person name="Lindquist E.A."/>
            <person name="Lipzen A."/>
            <person name="Lundell T."/>
            <person name="Morin E."/>
            <person name="Murat C."/>
            <person name="Sun H."/>
            <person name="Tunlid A."/>
            <person name="Henrissat B."/>
            <person name="Grigoriev I.V."/>
            <person name="Hibbett D.S."/>
            <person name="Martin F."/>
            <person name="Nordberg H.P."/>
            <person name="Cantor M.N."/>
            <person name="Hua S.X."/>
        </authorList>
    </citation>
    <scope>NUCLEOTIDE SEQUENCE [LARGE SCALE GENOMIC DNA]</scope>
    <source>
        <strain evidence="1 2">Marx 270</strain>
    </source>
</reference>
<reference evidence="2" key="2">
    <citation type="submission" date="2015-01" db="EMBL/GenBank/DDBJ databases">
        <title>Evolutionary Origins and Diversification of the Mycorrhizal Mutualists.</title>
        <authorList>
            <consortium name="DOE Joint Genome Institute"/>
            <consortium name="Mycorrhizal Genomics Consortium"/>
            <person name="Kohler A."/>
            <person name="Kuo A."/>
            <person name="Nagy L.G."/>
            <person name="Floudas D."/>
            <person name="Copeland A."/>
            <person name="Barry K.W."/>
            <person name="Cichocki N."/>
            <person name="Veneault-Fourrey C."/>
            <person name="LaButti K."/>
            <person name="Lindquist E.A."/>
            <person name="Lipzen A."/>
            <person name="Lundell T."/>
            <person name="Morin E."/>
            <person name="Murat C."/>
            <person name="Riley R."/>
            <person name="Ohm R."/>
            <person name="Sun H."/>
            <person name="Tunlid A."/>
            <person name="Henrissat B."/>
            <person name="Grigoriev I.V."/>
            <person name="Hibbett D.S."/>
            <person name="Martin F."/>
        </authorList>
    </citation>
    <scope>NUCLEOTIDE SEQUENCE [LARGE SCALE GENOMIC DNA]</scope>
    <source>
        <strain evidence="2">Marx 270</strain>
    </source>
</reference>
<dbReference type="OrthoDB" id="2688047at2759"/>
<dbReference type="AlphaFoldDB" id="A0A0C3JFP7"/>
<dbReference type="InParanoid" id="A0A0C3JFP7"/>